<evidence type="ECO:0000256" key="1">
    <source>
        <dbReference type="SAM" id="SignalP"/>
    </source>
</evidence>
<proteinExistence type="predicted"/>
<evidence type="ECO:0000313" key="4">
    <source>
        <dbReference type="Proteomes" id="UP001597525"/>
    </source>
</evidence>
<dbReference type="Proteomes" id="UP001597525">
    <property type="component" value="Unassembled WGS sequence"/>
</dbReference>
<feature type="domain" description="Lipid/polyisoprenoid-binding YceI-like" evidence="2">
    <location>
        <begin position="26"/>
        <end position="175"/>
    </location>
</feature>
<dbReference type="Pfam" id="PF04264">
    <property type="entry name" value="YceI"/>
    <property type="match status" value="1"/>
</dbReference>
<name>A0ABW6BDX8_9SPHI</name>
<keyword evidence="4" id="KW-1185">Reference proteome</keyword>
<reference evidence="4" key="1">
    <citation type="journal article" date="2019" name="Int. J. Syst. Evol. Microbiol.">
        <title>The Global Catalogue of Microorganisms (GCM) 10K type strain sequencing project: providing services to taxonomists for standard genome sequencing and annotation.</title>
        <authorList>
            <consortium name="The Broad Institute Genomics Platform"/>
            <consortium name="The Broad Institute Genome Sequencing Center for Infectious Disease"/>
            <person name="Wu L."/>
            <person name="Ma J."/>
        </authorList>
    </citation>
    <scope>NUCLEOTIDE SEQUENCE [LARGE SCALE GENOMIC DNA]</scope>
    <source>
        <strain evidence="4">KCTC 22814</strain>
    </source>
</reference>
<dbReference type="SUPFAM" id="SSF101874">
    <property type="entry name" value="YceI-like"/>
    <property type="match status" value="1"/>
</dbReference>
<dbReference type="Gene3D" id="2.40.128.110">
    <property type="entry name" value="Lipid/polyisoprenoid-binding, YceI-like"/>
    <property type="match status" value="1"/>
</dbReference>
<comment type="caution">
    <text evidence="3">The sequence shown here is derived from an EMBL/GenBank/DDBJ whole genome shotgun (WGS) entry which is preliminary data.</text>
</comment>
<dbReference type="EMBL" id="JBHUPB010000007">
    <property type="protein sequence ID" value="MFD2967702.1"/>
    <property type="molecule type" value="Genomic_DNA"/>
</dbReference>
<dbReference type="RefSeq" id="WP_320182980.1">
    <property type="nucleotide sequence ID" value="NZ_CP138332.1"/>
</dbReference>
<dbReference type="PANTHER" id="PTHR34406:SF1">
    <property type="entry name" value="PROTEIN YCEI"/>
    <property type="match status" value="1"/>
</dbReference>
<gene>
    <name evidence="3" type="ORF">ACFS7Y_09900</name>
</gene>
<dbReference type="PANTHER" id="PTHR34406">
    <property type="entry name" value="PROTEIN YCEI"/>
    <property type="match status" value="1"/>
</dbReference>
<feature type="signal peptide" evidence="1">
    <location>
        <begin position="1"/>
        <end position="24"/>
    </location>
</feature>
<sequence>MKKNISATLLLLAILLSAFGTAYYAVWKIQEDDYVIQFDTDKASGKIKGLQGKIVFDEQHVDAAQIDVSVDVNTIATGVWLKNNHAKAEDFFNVEKYPKISFKSKSFKKTASGYLVTGDLQIKNVSKAIQIPFTFHEKGNQGTFEGAFQINRTEYNLIKKGVGEVVKIAIKLPVSK</sequence>
<organism evidence="3 4">
    <name type="scientific">Sphingobacterium bambusae</name>
    <dbReference type="NCBI Taxonomy" id="662858"/>
    <lineage>
        <taxon>Bacteria</taxon>
        <taxon>Pseudomonadati</taxon>
        <taxon>Bacteroidota</taxon>
        <taxon>Sphingobacteriia</taxon>
        <taxon>Sphingobacteriales</taxon>
        <taxon>Sphingobacteriaceae</taxon>
        <taxon>Sphingobacterium</taxon>
    </lineage>
</organism>
<keyword evidence="1" id="KW-0732">Signal</keyword>
<evidence type="ECO:0000313" key="3">
    <source>
        <dbReference type="EMBL" id="MFD2967702.1"/>
    </source>
</evidence>
<evidence type="ECO:0000259" key="2">
    <source>
        <dbReference type="SMART" id="SM00867"/>
    </source>
</evidence>
<dbReference type="SMART" id="SM00867">
    <property type="entry name" value="YceI"/>
    <property type="match status" value="1"/>
</dbReference>
<feature type="chain" id="PRO_5047109583" evidence="1">
    <location>
        <begin position="25"/>
        <end position="176"/>
    </location>
</feature>
<accession>A0ABW6BDX8</accession>
<dbReference type="InterPro" id="IPR007372">
    <property type="entry name" value="Lipid/polyisoprenoid-bd_YceI"/>
</dbReference>
<dbReference type="InterPro" id="IPR036761">
    <property type="entry name" value="TTHA0802/YceI-like_sf"/>
</dbReference>
<protein>
    <submittedName>
        <fullName evidence="3">YceI family protein</fullName>
    </submittedName>
</protein>